<dbReference type="EMBL" id="HBJA01140051">
    <property type="protein sequence ID" value="CAE0836816.1"/>
    <property type="molecule type" value="Transcribed_RNA"/>
</dbReference>
<evidence type="ECO:0000256" key="1">
    <source>
        <dbReference type="SAM" id="MobiDB-lite"/>
    </source>
</evidence>
<reference evidence="2" key="1">
    <citation type="submission" date="2021-01" db="EMBL/GenBank/DDBJ databases">
        <authorList>
            <person name="Corre E."/>
            <person name="Pelletier E."/>
            <person name="Niang G."/>
            <person name="Scheremetjew M."/>
            <person name="Finn R."/>
            <person name="Kale V."/>
            <person name="Holt S."/>
            <person name="Cochrane G."/>
            <person name="Meng A."/>
            <person name="Brown T."/>
            <person name="Cohen L."/>
        </authorList>
    </citation>
    <scope>NUCLEOTIDE SEQUENCE</scope>
    <source>
        <strain evidence="2">CCMP1594</strain>
    </source>
</reference>
<name>A0A7S4GH25_9EUGL</name>
<feature type="compositionally biased region" description="Basic and acidic residues" evidence="1">
    <location>
        <begin position="1"/>
        <end position="10"/>
    </location>
</feature>
<protein>
    <submittedName>
        <fullName evidence="2">Uncharacterized protein</fullName>
    </submittedName>
</protein>
<sequence length="314" mass="35103">MLPAIKHDIHSLNPTPRSLYSEEPDMNAEGTTVETMLEDLKASGRSHASAAHTRFAASEIDKECGADGASVCSDGPADPADFVFGTPAANEDETEGHRKLPMVDLKKGESKVDLKRSVSIGGFTFHNSEMFLEETEQPTTPTTLPEVSTRRRISKHQELMVTRQATLDMMQLSNDELVHEISEVTEQGKTDYKNDEYFAYLRRNIRSQSLSAYNQDTPTLRPSSGRQGQGTQLAPLIRASGVSKARRSKQFTLSPRIPDEKELAVMLQKVNYNALLERQAKLHDELQASHVQYCKLLRTMEHNREAGLHRLLKG</sequence>
<organism evidence="2">
    <name type="scientific">Eutreptiella gymnastica</name>
    <dbReference type="NCBI Taxonomy" id="73025"/>
    <lineage>
        <taxon>Eukaryota</taxon>
        <taxon>Discoba</taxon>
        <taxon>Euglenozoa</taxon>
        <taxon>Euglenida</taxon>
        <taxon>Spirocuta</taxon>
        <taxon>Euglenophyceae</taxon>
        <taxon>Eutreptiales</taxon>
        <taxon>Eutreptiaceae</taxon>
        <taxon>Eutreptiella</taxon>
    </lineage>
</organism>
<accession>A0A7S4GH25</accession>
<dbReference type="AlphaFoldDB" id="A0A7S4GH25"/>
<gene>
    <name evidence="2" type="ORF">EGYM00163_LOCUS48180</name>
</gene>
<proteinExistence type="predicted"/>
<feature type="region of interest" description="Disordered" evidence="1">
    <location>
        <begin position="1"/>
        <end position="25"/>
    </location>
</feature>
<evidence type="ECO:0000313" key="2">
    <source>
        <dbReference type="EMBL" id="CAE0836816.1"/>
    </source>
</evidence>